<feature type="transmembrane region" description="Helical" evidence="8">
    <location>
        <begin position="31"/>
        <end position="52"/>
    </location>
</feature>
<feature type="transmembrane region" description="Helical" evidence="8">
    <location>
        <begin position="360"/>
        <end position="379"/>
    </location>
</feature>
<keyword evidence="8" id="KW-0378">Hydrolase</keyword>
<feature type="transmembrane region" description="Helical" evidence="8">
    <location>
        <begin position="126"/>
        <end position="151"/>
    </location>
</feature>
<dbReference type="GO" id="GO:0055074">
    <property type="term" value="P:calcium ion homeostasis"/>
    <property type="evidence" value="ECO:0007669"/>
    <property type="project" value="TreeGrafter"/>
</dbReference>
<organism evidence="9 10">
    <name type="scientific">Parastrongyloides trichosuri</name>
    <name type="common">Possum-specific nematode worm</name>
    <dbReference type="NCBI Taxonomy" id="131310"/>
    <lineage>
        <taxon>Eukaryota</taxon>
        <taxon>Metazoa</taxon>
        <taxon>Ecdysozoa</taxon>
        <taxon>Nematoda</taxon>
        <taxon>Chromadorea</taxon>
        <taxon>Rhabditida</taxon>
        <taxon>Tylenchina</taxon>
        <taxon>Panagrolaimomorpha</taxon>
        <taxon>Strongyloidoidea</taxon>
        <taxon>Strongyloididae</taxon>
        <taxon>Parastrongyloides</taxon>
    </lineage>
</organism>
<keyword evidence="8" id="KW-0645">Protease</keyword>
<comment type="function">
    <text evidence="8">Probable subunit of the gamma-secretase complex, an endoprotease complex that catalyzes the intramembrane cleavage of integral membrane proteins such as Notch receptors.</text>
</comment>
<dbReference type="InterPro" id="IPR042524">
    <property type="entry name" value="Presenilin_C"/>
</dbReference>
<evidence type="ECO:0000256" key="2">
    <source>
        <dbReference type="ARBA" id="ARBA00022692"/>
    </source>
</evidence>
<proteinExistence type="inferred from homology"/>
<evidence type="ECO:0000256" key="1">
    <source>
        <dbReference type="ARBA" id="ARBA00008604"/>
    </source>
</evidence>
<dbReference type="EC" id="3.4.23.-" evidence="8"/>
<evidence type="ECO:0000256" key="3">
    <source>
        <dbReference type="ARBA" id="ARBA00022824"/>
    </source>
</evidence>
<dbReference type="GO" id="GO:0042500">
    <property type="term" value="F:aspartic endopeptidase activity, intramembrane cleaving"/>
    <property type="evidence" value="ECO:0007669"/>
    <property type="project" value="InterPro"/>
</dbReference>
<dbReference type="GO" id="GO:0005789">
    <property type="term" value="C:endoplasmic reticulum membrane"/>
    <property type="evidence" value="ECO:0007669"/>
    <property type="project" value="UniProtKB-SubCell"/>
</dbReference>
<reference evidence="10" key="1">
    <citation type="submission" date="2017-02" db="UniProtKB">
        <authorList>
            <consortium name="WormBaseParasite"/>
        </authorList>
    </citation>
    <scope>IDENTIFICATION</scope>
</reference>
<dbReference type="InterPro" id="IPR001108">
    <property type="entry name" value="Peptidase_A22A"/>
</dbReference>
<keyword evidence="6 8" id="KW-0333">Golgi apparatus</keyword>
<dbReference type="InterPro" id="IPR006639">
    <property type="entry name" value="Preselin/SPP"/>
</dbReference>
<protein>
    <recommendedName>
        <fullName evidence="8">Presenilin</fullName>
        <ecNumber evidence="8">3.4.23.-</ecNumber>
    </recommendedName>
</protein>
<sequence>MSENVTKAESLHSHEDADSSRYDVSKRMNTIIDLYVPISLCVFLGLIIEVYLDPFSWIASQINSFLYDTEEARRHAAMTRYSGNADSLPSLWKLLIFGGIFLAFIIVFTVLIVFCYVKGYKKWLEYFFIGHIFFTFFITGSTIISAAFYYINMPIDIISLFLIYMNFSACAAICVNGYGPAKMRQFFHILLGVMIALVMASFLPEWCIWTVLFLISIWDLVAVLWTYGPLNILVKTAHKRNEDLFNALVYSCMATMEENAKNNKEVESKSKDIKKIEGEKPIDKKEMKVPSKELSYYSEDDEKGSSAKLGMGDFVFYTLFLVHVRKYNDPRSFVTCFVTVLTGLTMTVFILIYFKRALPALPLSIFGGIAVFFGTFYLVSPFYTQLADNSIII</sequence>
<comment type="subunit">
    <text evidence="8">Homodimer.</text>
</comment>
<dbReference type="GO" id="GO:0006509">
    <property type="term" value="P:membrane protein ectodomain proteolysis"/>
    <property type="evidence" value="ECO:0007669"/>
    <property type="project" value="TreeGrafter"/>
</dbReference>
<dbReference type="GO" id="GO:0007219">
    <property type="term" value="P:Notch signaling pathway"/>
    <property type="evidence" value="ECO:0007669"/>
    <property type="project" value="UniProtKB-KW"/>
</dbReference>
<feature type="transmembrane region" description="Helical" evidence="8">
    <location>
        <begin position="333"/>
        <end position="354"/>
    </location>
</feature>
<keyword evidence="7 8" id="KW-0472">Membrane</keyword>
<keyword evidence="5 8" id="KW-1133">Transmembrane helix</keyword>
<evidence type="ECO:0000256" key="5">
    <source>
        <dbReference type="ARBA" id="ARBA00022989"/>
    </source>
</evidence>
<dbReference type="Gene3D" id="1.10.472.100">
    <property type="entry name" value="Presenilin"/>
    <property type="match status" value="1"/>
</dbReference>
<dbReference type="WBParaSite" id="PTRK_0001149100.1">
    <property type="protein sequence ID" value="PTRK_0001149100.1"/>
    <property type="gene ID" value="PTRK_0001149100"/>
</dbReference>
<dbReference type="STRING" id="131310.A0A0N4ZSK9"/>
<evidence type="ECO:0000313" key="9">
    <source>
        <dbReference type="Proteomes" id="UP000038045"/>
    </source>
</evidence>
<feature type="transmembrane region" description="Helical" evidence="8">
    <location>
        <begin position="186"/>
        <end position="203"/>
    </location>
</feature>
<name>A0A0N4ZSK9_PARTI</name>
<dbReference type="PANTHER" id="PTHR10202">
    <property type="entry name" value="PRESENILIN"/>
    <property type="match status" value="1"/>
</dbReference>
<accession>A0A0N4ZSK9</accession>
<feature type="transmembrane region" description="Helical" evidence="8">
    <location>
        <begin position="209"/>
        <end position="230"/>
    </location>
</feature>
<dbReference type="PRINTS" id="PR01072">
    <property type="entry name" value="PRESENILIN"/>
</dbReference>
<dbReference type="Proteomes" id="UP000038045">
    <property type="component" value="Unplaced"/>
</dbReference>
<dbReference type="GO" id="GO:0016485">
    <property type="term" value="P:protein processing"/>
    <property type="evidence" value="ECO:0007669"/>
    <property type="project" value="InterPro"/>
</dbReference>
<dbReference type="GO" id="GO:0000139">
    <property type="term" value="C:Golgi membrane"/>
    <property type="evidence" value="ECO:0007669"/>
    <property type="project" value="UniProtKB-SubCell"/>
</dbReference>
<evidence type="ECO:0000256" key="4">
    <source>
        <dbReference type="ARBA" id="ARBA00022976"/>
    </source>
</evidence>
<comment type="domain">
    <text evidence="8">The PAL motif is required for normal active site conformation.</text>
</comment>
<dbReference type="Pfam" id="PF01080">
    <property type="entry name" value="Presenilin"/>
    <property type="match status" value="1"/>
</dbReference>
<evidence type="ECO:0000256" key="6">
    <source>
        <dbReference type="ARBA" id="ARBA00023034"/>
    </source>
</evidence>
<feature type="transmembrane region" description="Helical" evidence="8">
    <location>
        <begin position="94"/>
        <end position="117"/>
    </location>
</feature>
<evidence type="ECO:0000256" key="7">
    <source>
        <dbReference type="ARBA" id="ARBA00023136"/>
    </source>
</evidence>
<comment type="subcellular location">
    <subcellularLocation>
        <location evidence="8">Endoplasmic reticulum membrane</location>
        <topology evidence="8">Multi-pass membrane protein</topology>
    </subcellularLocation>
    <subcellularLocation>
        <location evidence="8">Golgi apparatus membrane</location>
        <topology evidence="8">Multi-pass membrane protein</topology>
    </subcellularLocation>
</comment>
<keyword evidence="2 8" id="KW-0812">Transmembrane</keyword>
<evidence type="ECO:0000256" key="8">
    <source>
        <dbReference type="RuleBase" id="RU361148"/>
    </source>
</evidence>
<dbReference type="PANTHER" id="PTHR10202:SF13">
    <property type="entry name" value="PRESENILIN HOMOLOG"/>
    <property type="match status" value="1"/>
</dbReference>
<keyword evidence="9" id="KW-1185">Reference proteome</keyword>
<dbReference type="SMART" id="SM00730">
    <property type="entry name" value="PSN"/>
    <property type="match status" value="1"/>
</dbReference>
<dbReference type="AlphaFoldDB" id="A0A0N4ZSK9"/>
<dbReference type="GO" id="GO:0034205">
    <property type="term" value="P:amyloid-beta formation"/>
    <property type="evidence" value="ECO:0007669"/>
    <property type="project" value="TreeGrafter"/>
</dbReference>
<evidence type="ECO:0000313" key="10">
    <source>
        <dbReference type="WBParaSite" id="PTRK_0001149100.1"/>
    </source>
</evidence>
<keyword evidence="3 8" id="KW-0256">Endoplasmic reticulum</keyword>
<comment type="similarity">
    <text evidence="1 8">Belongs to the peptidase A22A family.</text>
</comment>
<feature type="transmembrane region" description="Helical" evidence="8">
    <location>
        <begin position="157"/>
        <end position="179"/>
    </location>
</feature>
<dbReference type="GO" id="GO:0070765">
    <property type="term" value="C:gamma-secretase complex"/>
    <property type="evidence" value="ECO:0007669"/>
    <property type="project" value="TreeGrafter"/>
</dbReference>
<keyword evidence="4 8" id="KW-0914">Notch signaling pathway</keyword>